<evidence type="ECO:0000259" key="1">
    <source>
        <dbReference type="Pfam" id="PF12969"/>
    </source>
</evidence>
<organism evidence="2">
    <name type="scientific">hydrothermal vent metagenome</name>
    <dbReference type="NCBI Taxonomy" id="652676"/>
    <lineage>
        <taxon>unclassified sequences</taxon>
        <taxon>metagenomes</taxon>
        <taxon>ecological metagenomes</taxon>
    </lineage>
</organism>
<name>A0A3B0R575_9ZZZZ</name>
<dbReference type="EMBL" id="UOEB01000142">
    <property type="protein sequence ID" value="VAV84236.1"/>
    <property type="molecule type" value="Genomic_DNA"/>
</dbReference>
<protein>
    <recommendedName>
        <fullName evidence="1">DUF3857 domain-containing protein</fullName>
    </recommendedName>
</protein>
<proteinExistence type="predicted"/>
<feature type="domain" description="DUF3857" evidence="1">
    <location>
        <begin position="69"/>
        <end position="208"/>
    </location>
</feature>
<dbReference type="InterPro" id="IPR024618">
    <property type="entry name" value="DUF3857"/>
</dbReference>
<dbReference type="Pfam" id="PF12969">
    <property type="entry name" value="DUF3857"/>
    <property type="match status" value="1"/>
</dbReference>
<accession>A0A3B0R575</accession>
<gene>
    <name evidence="2" type="ORF">MNBD_BACTEROID02-1215</name>
</gene>
<sequence length="534" mass="62052">MKRILILLILFSFVKMNAQSNFDTTSLKVTKGDLETNTYPQDSIANALVIYEEGNSFIHKKTFKLITEIKRKIKIFNKDNASDRATIEVFLYKSDQKSRKEKIKNIEATTYNLVNNKVIKTKLNTSEIFEEEYNKNNTIVKFTMPNIKDGSVITYSYTLESPFIYKYHDWEFQSDIPTIFSKYKASIPGNYNYNIRLVGFLKLSEEKTERERECLLAFNGFIADCAVTTYTMRDIPAYIEEDYVTSKYNYLSMISYELKTYTDFEGKKHHYTKTWKTADKELKLNTNIGKQLGKVSITKDLFNSSYLSEANPLEKAKAIYQYVQNTYNWNNEHKLFKDVSIKNLIKNKSGKASEINILLHNILKTNDFKVKPILLSTRKNGFVTKLYPVISDFNYLIVEANIDGKLYFLDATDKYLSFGEIPFKCLNGYGRLLDFKNGSQWIDIKATKYSTIQHQIKLDLSDKGGLHGYINSRYVGYHALPKKKAYYSNSSKYLEDFENEHESLSIIEHTVKSNGKADVKFQESFEIEVNDLNI</sequence>
<dbReference type="AlphaFoldDB" id="A0A3B0R575"/>
<reference evidence="2" key="1">
    <citation type="submission" date="2018-06" db="EMBL/GenBank/DDBJ databases">
        <authorList>
            <person name="Zhirakovskaya E."/>
        </authorList>
    </citation>
    <scope>NUCLEOTIDE SEQUENCE</scope>
</reference>
<evidence type="ECO:0000313" key="2">
    <source>
        <dbReference type="EMBL" id="VAV84236.1"/>
    </source>
</evidence>
<dbReference type="Gene3D" id="3.10.620.30">
    <property type="match status" value="1"/>
</dbReference>
<feature type="non-terminal residue" evidence="2">
    <location>
        <position position="534"/>
    </location>
</feature>
<dbReference type="Gene3D" id="2.60.40.3140">
    <property type="match status" value="1"/>
</dbReference>